<evidence type="ECO:0000313" key="2">
    <source>
        <dbReference type="Proteomes" id="UP001501747"/>
    </source>
</evidence>
<dbReference type="Proteomes" id="UP001501747">
    <property type="component" value="Unassembled WGS sequence"/>
</dbReference>
<dbReference type="EMBL" id="BAABAL010000014">
    <property type="protein sequence ID" value="GAA4012380.1"/>
    <property type="molecule type" value="Genomic_DNA"/>
</dbReference>
<organism evidence="1 2">
    <name type="scientific">Allokutzneria multivorans</name>
    <dbReference type="NCBI Taxonomy" id="1142134"/>
    <lineage>
        <taxon>Bacteria</taxon>
        <taxon>Bacillati</taxon>
        <taxon>Actinomycetota</taxon>
        <taxon>Actinomycetes</taxon>
        <taxon>Pseudonocardiales</taxon>
        <taxon>Pseudonocardiaceae</taxon>
        <taxon>Allokutzneria</taxon>
    </lineage>
</organism>
<name>A0ABP7SJI4_9PSEU</name>
<evidence type="ECO:0000313" key="1">
    <source>
        <dbReference type="EMBL" id="GAA4012380.1"/>
    </source>
</evidence>
<reference evidence="2" key="1">
    <citation type="journal article" date="2019" name="Int. J. Syst. Evol. Microbiol.">
        <title>The Global Catalogue of Microorganisms (GCM) 10K type strain sequencing project: providing services to taxonomists for standard genome sequencing and annotation.</title>
        <authorList>
            <consortium name="The Broad Institute Genomics Platform"/>
            <consortium name="The Broad Institute Genome Sequencing Center for Infectious Disease"/>
            <person name="Wu L."/>
            <person name="Ma J."/>
        </authorList>
    </citation>
    <scope>NUCLEOTIDE SEQUENCE [LARGE SCALE GENOMIC DNA]</scope>
    <source>
        <strain evidence="2">JCM 17342</strain>
    </source>
</reference>
<dbReference type="RefSeq" id="WP_344876703.1">
    <property type="nucleotide sequence ID" value="NZ_BAABAL010000014.1"/>
</dbReference>
<accession>A0ABP7SJI4</accession>
<sequence length="76" mass="8361">MEHLAGRVVDGVQVLPDGRVAVTTWDRPGLWQLNADGTYRELVPGLVLPGAADFVLDRTRSRLPLENQLRAVDLPS</sequence>
<proteinExistence type="predicted"/>
<dbReference type="SUPFAM" id="SSF63829">
    <property type="entry name" value="Calcium-dependent phosphotriesterase"/>
    <property type="match status" value="1"/>
</dbReference>
<gene>
    <name evidence="1" type="ORF">GCM10022247_38710</name>
</gene>
<protein>
    <submittedName>
        <fullName evidence="1">Uncharacterized protein</fullName>
    </submittedName>
</protein>
<keyword evidence="2" id="KW-1185">Reference proteome</keyword>
<comment type="caution">
    <text evidence="1">The sequence shown here is derived from an EMBL/GenBank/DDBJ whole genome shotgun (WGS) entry which is preliminary data.</text>
</comment>